<evidence type="ECO:0000313" key="3">
    <source>
        <dbReference type="Proteomes" id="UP000629098"/>
    </source>
</evidence>
<dbReference type="EMBL" id="JACXAE010000075">
    <property type="protein sequence ID" value="MBD2775082.1"/>
    <property type="molecule type" value="Genomic_DNA"/>
</dbReference>
<proteinExistence type="predicted"/>
<name>A0A8J7BY57_9CYAN</name>
<organism evidence="2 3">
    <name type="scientific">Iningainema tapete BLCC-T55</name>
    <dbReference type="NCBI Taxonomy" id="2748662"/>
    <lineage>
        <taxon>Bacteria</taxon>
        <taxon>Bacillati</taxon>
        <taxon>Cyanobacteriota</taxon>
        <taxon>Cyanophyceae</taxon>
        <taxon>Nostocales</taxon>
        <taxon>Scytonemataceae</taxon>
        <taxon>Iningainema tapete</taxon>
    </lineage>
</organism>
<accession>A0A8J7BY57</accession>
<feature type="compositionally biased region" description="Basic residues" evidence="1">
    <location>
        <begin position="15"/>
        <end position="26"/>
    </location>
</feature>
<gene>
    <name evidence="2" type="ORF">ICL16_24200</name>
</gene>
<evidence type="ECO:0000313" key="2">
    <source>
        <dbReference type="EMBL" id="MBD2775082.1"/>
    </source>
</evidence>
<keyword evidence="3" id="KW-1185">Reference proteome</keyword>
<dbReference type="RefSeq" id="WP_190833211.1">
    <property type="nucleotide sequence ID" value="NZ_CAWPPI010000075.1"/>
</dbReference>
<sequence>MIANKKSKAVEAKEKRSKTKKSRTKRASNASAKQARENRVGIKTSKAGAATRLQVEEHAKVGYPEPLH</sequence>
<feature type="region of interest" description="Disordered" evidence="1">
    <location>
        <begin position="1"/>
        <end position="68"/>
    </location>
</feature>
<evidence type="ECO:0000256" key="1">
    <source>
        <dbReference type="SAM" id="MobiDB-lite"/>
    </source>
</evidence>
<protein>
    <submittedName>
        <fullName evidence="2">Uncharacterized protein</fullName>
    </submittedName>
</protein>
<comment type="caution">
    <text evidence="2">The sequence shown here is derived from an EMBL/GenBank/DDBJ whole genome shotgun (WGS) entry which is preliminary data.</text>
</comment>
<reference evidence="2" key="1">
    <citation type="submission" date="2020-09" db="EMBL/GenBank/DDBJ databases">
        <title>Iningainema tapete sp. nov. (Scytonemataceae, Cyanobacteria) from greenhouses in central Florida (USA) produces two types of nodularin with biosynthetic potential for microcystin-LR and anabaenopeptins.</title>
        <authorList>
            <person name="Berthold D.E."/>
            <person name="Lefler F.W."/>
            <person name="Huang I.-S."/>
            <person name="Abdulla H."/>
            <person name="Zimba P.V."/>
            <person name="Laughinghouse H.D. IV."/>
        </authorList>
    </citation>
    <scope>NUCLEOTIDE SEQUENCE</scope>
    <source>
        <strain evidence="2">BLCCT55</strain>
    </source>
</reference>
<dbReference type="Proteomes" id="UP000629098">
    <property type="component" value="Unassembled WGS sequence"/>
</dbReference>
<dbReference type="AlphaFoldDB" id="A0A8J7BY57"/>